<dbReference type="InterPro" id="IPR050890">
    <property type="entry name" value="PTS_EIIA_component"/>
</dbReference>
<dbReference type="Proteomes" id="UP001596171">
    <property type="component" value="Unassembled WGS sequence"/>
</dbReference>
<keyword evidence="9" id="KW-1185">Reference proteome</keyword>
<dbReference type="PROSITE" id="PS51093">
    <property type="entry name" value="PTS_EIIA_TYPE_1"/>
    <property type="match status" value="1"/>
</dbReference>
<evidence type="ECO:0000259" key="7">
    <source>
        <dbReference type="PROSITE" id="PS51093"/>
    </source>
</evidence>
<dbReference type="Gene3D" id="2.70.70.10">
    <property type="entry name" value="Glucose Permease (Domain IIA)"/>
    <property type="match status" value="1"/>
</dbReference>
<dbReference type="RefSeq" id="WP_137616729.1">
    <property type="nucleotide sequence ID" value="NZ_BJDI01000011.1"/>
</dbReference>
<keyword evidence="5" id="KW-0598">Phosphotransferase system</keyword>
<dbReference type="SUPFAM" id="SSF51261">
    <property type="entry name" value="Duplicated hybrid motif"/>
    <property type="match status" value="1"/>
</dbReference>
<feature type="domain" description="PTS EIIA type-1" evidence="7">
    <location>
        <begin position="26"/>
        <end position="130"/>
    </location>
</feature>
<dbReference type="Pfam" id="PF00358">
    <property type="entry name" value="PTS_EIIA_1"/>
    <property type="match status" value="1"/>
</dbReference>
<reference evidence="9" key="1">
    <citation type="journal article" date="2019" name="Int. J. Syst. Evol. Microbiol.">
        <title>The Global Catalogue of Microorganisms (GCM) 10K type strain sequencing project: providing services to taxonomists for standard genome sequencing and annotation.</title>
        <authorList>
            <consortium name="The Broad Institute Genomics Platform"/>
            <consortium name="The Broad Institute Genome Sequencing Center for Infectious Disease"/>
            <person name="Wu L."/>
            <person name="Ma J."/>
        </authorList>
    </citation>
    <scope>NUCLEOTIDE SEQUENCE [LARGE SCALE GENOMIC DNA]</scope>
    <source>
        <strain evidence="9">CCM 8930</strain>
    </source>
</reference>
<keyword evidence="6" id="KW-0418">Kinase</keyword>
<sequence>MFFNKKKEEIFAPVTGTMMPIETVNDPVFASKAMGTGFGIEPSATEIYSPIIGKVVSVFPTKHAVLLKTKKGQSTLVHIGIDTVELNGQGIEVHVTEGQPVDQTTKLATADFSAIAKQGKQTTVIVAFEGVSQLKLADNDQVTANQNLGTF</sequence>
<evidence type="ECO:0000256" key="6">
    <source>
        <dbReference type="ARBA" id="ARBA00022777"/>
    </source>
</evidence>
<dbReference type="PANTHER" id="PTHR45008">
    <property type="entry name" value="PTS SYSTEM GLUCOSE-SPECIFIC EIIA COMPONENT"/>
    <property type="match status" value="1"/>
</dbReference>
<comment type="subcellular location">
    <subcellularLocation>
        <location evidence="1">Cytoplasm</location>
    </subcellularLocation>
</comment>
<dbReference type="InterPro" id="IPR011055">
    <property type="entry name" value="Dup_hybrid_motif"/>
</dbReference>
<comment type="caution">
    <text evidence="8">The sequence shown here is derived from an EMBL/GenBank/DDBJ whole genome shotgun (WGS) entry which is preliminary data.</text>
</comment>
<dbReference type="InterPro" id="IPR001127">
    <property type="entry name" value="PTS_EIIA_1_perm"/>
</dbReference>
<evidence type="ECO:0000256" key="3">
    <source>
        <dbReference type="ARBA" id="ARBA00022597"/>
    </source>
</evidence>
<evidence type="ECO:0000313" key="8">
    <source>
        <dbReference type="EMBL" id="MFC6202736.1"/>
    </source>
</evidence>
<keyword evidence="2" id="KW-0813">Transport</keyword>
<keyword evidence="3 8" id="KW-0762">Sugar transport</keyword>
<evidence type="ECO:0000256" key="1">
    <source>
        <dbReference type="ARBA" id="ARBA00004496"/>
    </source>
</evidence>
<dbReference type="PANTHER" id="PTHR45008:SF1">
    <property type="entry name" value="PTS SYSTEM GLUCOSE-SPECIFIC EIIA COMPONENT"/>
    <property type="match status" value="1"/>
</dbReference>
<dbReference type="NCBIfam" id="TIGR00830">
    <property type="entry name" value="PTBA"/>
    <property type="match status" value="1"/>
</dbReference>
<evidence type="ECO:0000256" key="4">
    <source>
        <dbReference type="ARBA" id="ARBA00022679"/>
    </source>
</evidence>
<gene>
    <name evidence="8" type="ORF">ACFP1L_12760</name>
</gene>
<evidence type="ECO:0000256" key="5">
    <source>
        <dbReference type="ARBA" id="ARBA00022683"/>
    </source>
</evidence>
<dbReference type="EMBL" id="JBHSSE010000027">
    <property type="protein sequence ID" value="MFC6202736.1"/>
    <property type="molecule type" value="Genomic_DNA"/>
</dbReference>
<keyword evidence="4" id="KW-0808">Transferase</keyword>
<proteinExistence type="predicted"/>
<evidence type="ECO:0000313" key="9">
    <source>
        <dbReference type="Proteomes" id="UP001596171"/>
    </source>
</evidence>
<organism evidence="8 9">
    <name type="scientific">Lactiplantibacillus nangangensis</name>
    <dbReference type="NCBI Taxonomy" id="2559917"/>
    <lineage>
        <taxon>Bacteria</taxon>
        <taxon>Bacillati</taxon>
        <taxon>Bacillota</taxon>
        <taxon>Bacilli</taxon>
        <taxon>Lactobacillales</taxon>
        <taxon>Lactobacillaceae</taxon>
        <taxon>Lactiplantibacillus</taxon>
    </lineage>
</organism>
<protein>
    <submittedName>
        <fullName evidence="8">PTS glucose transporter subunit IIA</fullName>
    </submittedName>
</protein>
<accession>A0ABW1SMF9</accession>
<evidence type="ECO:0000256" key="2">
    <source>
        <dbReference type="ARBA" id="ARBA00022448"/>
    </source>
</evidence>
<name>A0ABW1SMF9_9LACO</name>